<evidence type="ECO:0000256" key="1">
    <source>
        <dbReference type="SAM" id="Phobius"/>
    </source>
</evidence>
<evidence type="ECO:0008006" key="4">
    <source>
        <dbReference type="Google" id="ProtNLM"/>
    </source>
</evidence>
<feature type="transmembrane region" description="Helical" evidence="1">
    <location>
        <begin position="6"/>
        <end position="27"/>
    </location>
</feature>
<evidence type="ECO:0000313" key="3">
    <source>
        <dbReference type="Proteomes" id="UP000004528"/>
    </source>
</evidence>
<dbReference type="Proteomes" id="UP000004528">
    <property type="component" value="Unassembled WGS sequence"/>
</dbReference>
<sequence length="66" mass="7269">MAEQITGVVLILISFWEFYSVRGVFLNSKRHGTKSTSHFLPAALWSGIVFGVAMLGIGIALIFKQI</sequence>
<dbReference type="AlphaFoldDB" id="C5RCD8"/>
<keyword evidence="1" id="KW-0812">Transmembrane</keyword>
<dbReference type="STRING" id="585506.HMPREF0877_1634"/>
<proteinExistence type="predicted"/>
<protein>
    <recommendedName>
        <fullName evidence="4">Immunity protein</fullName>
    </recommendedName>
</protein>
<feature type="transmembrane region" description="Helical" evidence="1">
    <location>
        <begin position="39"/>
        <end position="63"/>
    </location>
</feature>
<keyword evidence="3" id="KW-1185">Reference proteome</keyword>
<dbReference type="HOGENOM" id="CLU_196714_0_0_9"/>
<comment type="caution">
    <text evidence="2">The sequence shown here is derived from an EMBL/GenBank/DDBJ whole genome shotgun (WGS) entry which is preliminary data.</text>
</comment>
<gene>
    <name evidence="2" type="ORF">HMPREF0877_1634</name>
</gene>
<keyword evidence="1" id="KW-1133">Transmembrane helix</keyword>
<keyword evidence="1" id="KW-0472">Membrane</keyword>
<organism evidence="2 3">
    <name type="scientific">Weissella paramesenteroides ATCC 33313</name>
    <dbReference type="NCBI Taxonomy" id="585506"/>
    <lineage>
        <taxon>Bacteria</taxon>
        <taxon>Bacillati</taxon>
        <taxon>Bacillota</taxon>
        <taxon>Bacilli</taxon>
        <taxon>Lactobacillales</taxon>
        <taxon>Lactobacillaceae</taxon>
        <taxon>Weissella</taxon>
    </lineage>
</organism>
<reference evidence="2 3" key="1">
    <citation type="submission" date="2009-04" db="EMBL/GenBank/DDBJ databases">
        <authorList>
            <person name="Qin X."/>
            <person name="Bachman B."/>
            <person name="Battles P."/>
            <person name="Bell A."/>
            <person name="Bess C."/>
            <person name="Bickham C."/>
            <person name="Chaboub L."/>
            <person name="Chen D."/>
            <person name="Coyle M."/>
            <person name="Deiros D.R."/>
            <person name="Dinh H."/>
            <person name="Forbes L."/>
            <person name="Fowler G."/>
            <person name="Francisco L."/>
            <person name="Fu Q."/>
            <person name="Gubbala S."/>
            <person name="Hale W."/>
            <person name="Han Y."/>
            <person name="Hemphill L."/>
            <person name="Highlander S.K."/>
            <person name="Hirani K."/>
            <person name="Hogues M."/>
            <person name="Jackson L."/>
            <person name="Jakkamsetti A."/>
            <person name="Javaid M."/>
            <person name="Jiang H."/>
            <person name="Korchina V."/>
            <person name="Kovar C."/>
            <person name="Lara F."/>
            <person name="Lee S."/>
            <person name="Mata R."/>
            <person name="Mathew T."/>
            <person name="Moen C."/>
            <person name="Morales K."/>
            <person name="Munidasa M."/>
            <person name="Nazareth L."/>
            <person name="Ngo R."/>
            <person name="Nguyen L."/>
            <person name="Okwuonu G."/>
            <person name="Ongeri F."/>
            <person name="Patil S."/>
            <person name="Petrosino J."/>
            <person name="Pham C."/>
            <person name="Pham P."/>
            <person name="Pu L.-L."/>
            <person name="Puazo M."/>
            <person name="Raj R."/>
            <person name="Reid J."/>
            <person name="Rouhana J."/>
            <person name="Saada N."/>
            <person name="Shang Y."/>
            <person name="Simmons D."/>
            <person name="Thornton R."/>
            <person name="Warren J."/>
            <person name="Weissenberger G."/>
            <person name="Zhang J."/>
            <person name="Zhang L."/>
            <person name="Zhou C."/>
            <person name="Zhu D."/>
            <person name="Muzny D."/>
            <person name="Worley K."/>
            <person name="Gibbs R."/>
        </authorList>
    </citation>
    <scope>NUCLEOTIDE SEQUENCE [LARGE SCALE GENOMIC DNA]</scope>
    <source>
        <strain evidence="2 3">ATCC 33313</strain>
    </source>
</reference>
<evidence type="ECO:0000313" key="2">
    <source>
        <dbReference type="EMBL" id="EER74094.1"/>
    </source>
</evidence>
<dbReference type="RefSeq" id="WP_002827455.1">
    <property type="nucleotide sequence ID" value="NZ_GG697128.1"/>
</dbReference>
<dbReference type="OrthoDB" id="2324974at2"/>
<name>C5RCD8_WEIPA</name>
<dbReference type="EMBL" id="ACKU01000032">
    <property type="protein sequence ID" value="EER74094.1"/>
    <property type="molecule type" value="Genomic_DNA"/>
</dbReference>
<accession>C5RCD8</accession>